<keyword evidence="2" id="KW-1185">Reference proteome</keyword>
<dbReference type="InParanoid" id="A0A7M7P4N1"/>
<dbReference type="OrthoDB" id="10047558at2759"/>
<evidence type="ECO:0000313" key="2">
    <source>
        <dbReference type="Proteomes" id="UP000007110"/>
    </source>
</evidence>
<sequence length="283" mass="32104">MYADDTQMYLILKQSEIASGVVRLEQCIADVKVWARDNNLMLNGAKTELMHVTSAFRKASELPDFEVDCNTINPSKSSINLGVAVDDKLTMKQHVQKSCRAASFGIYRIGKLRKYLDQSSTGRLINAFVTSHIDYCNSLLINLPSSHLTKLQHIQNTAARLLTRTRKYEHITPILRSLHWLPIPQRIQFKVLLLTYKARNGLAPAYINGLISTKVQTSSIRLRSSSSVHLQLSSGPRTHTRYGDRAFSVCAPKLWNNLPVSVRESPTLDTFKRRLKTYLFNTK</sequence>
<proteinExistence type="predicted"/>
<reference evidence="1" key="2">
    <citation type="submission" date="2021-01" db="UniProtKB">
        <authorList>
            <consortium name="EnsemblMetazoa"/>
        </authorList>
    </citation>
    <scope>IDENTIFICATION</scope>
</reference>
<name>A0A7M7P4N1_STRPU</name>
<dbReference type="RefSeq" id="XP_030845383.1">
    <property type="nucleotide sequence ID" value="XM_030989523.1"/>
</dbReference>
<dbReference type="EnsemblMetazoa" id="XM_030989523">
    <property type="protein sequence ID" value="XP_030845383"/>
    <property type="gene ID" value="LOC115925512"/>
</dbReference>
<dbReference type="AlphaFoldDB" id="A0A7M7P4N1"/>
<organism evidence="1 2">
    <name type="scientific">Strongylocentrotus purpuratus</name>
    <name type="common">Purple sea urchin</name>
    <dbReference type="NCBI Taxonomy" id="7668"/>
    <lineage>
        <taxon>Eukaryota</taxon>
        <taxon>Metazoa</taxon>
        <taxon>Echinodermata</taxon>
        <taxon>Eleutherozoa</taxon>
        <taxon>Echinozoa</taxon>
        <taxon>Echinoidea</taxon>
        <taxon>Euechinoidea</taxon>
        <taxon>Echinacea</taxon>
        <taxon>Camarodonta</taxon>
        <taxon>Echinidea</taxon>
        <taxon>Strongylocentrotidae</taxon>
        <taxon>Strongylocentrotus</taxon>
    </lineage>
</organism>
<reference evidence="2" key="1">
    <citation type="submission" date="2015-02" db="EMBL/GenBank/DDBJ databases">
        <title>Genome sequencing for Strongylocentrotus purpuratus.</title>
        <authorList>
            <person name="Murali S."/>
            <person name="Liu Y."/>
            <person name="Vee V."/>
            <person name="English A."/>
            <person name="Wang M."/>
            <person name="Skinner E."/>
            <person name="Han Y."/>
            <person name="Muzny D.M."/>
            <person name="Worley K.C."/>
            <person name="Gibbs R.A."/>
        </authorList>
    </citation>
    <scope>NUCLEOTIDE SEQUENCE</scope>
</reference>
<evidence type="ECO:0000313" key="1">
    <source>
        <dbReference type="EnsemblMetazoa" id="XP_030845383"/>
    </source>
</evidence>
<dbReference type="Proteomes" id="UP000007110">
    <property type="component" value="Unassembled WGS sequence"/>
</dbReference>
<dbReference type="PANTHER" id="PTHR33332">
    <property type="entry name" value="REVERSE TRANSCRIPTASE DOMAIN-CONTAINING PROTEIN"/>
    <property type="match status" value="1"/>
</dbReference>
<dbReference type="OMA" id="IPRTNCK"/>
<dbReference type="KEGG" id="spu:115925512"/>
<protein>
    <recommendedName>
        <fullName evidence="3">Reverse transcriptase domain-containing protein</fullName>
    </recommendedName>
</protein>
<dbReference type="GeneID" id="115925512"/>
<evidence type="ECO:0008006" key="3">
    <source>
        <dbReference type="Google" id="ProtNLM"/>
    </source>
</evidence>
<accession>A0A7M7P4N1</accession>